<dbReference type="SUPFAM" id="SSF53850">
    <property type="entry name" value="Periplasmic binding protein-like II"/>
    <property type="match status" value="1"/>
</dbReference>
<dbReference type="PANTHER" id="PTHR30570:SF1">
    <property type="entry name" value="PHOSPHATE-BINDING PROTEIN PSTS"/>
    <property type="match status" value="1"/>
</dbReference>
<gene>
    <name evidence="4" type="primary">pstS1</name>
    <name evidence="4" type="synonym">abc14s</name>
    <name evidence="4" type="ordered locus">NP_1978A</name>
</gene>
<dbReference type="Gene3D" id="3.40.190.10">
    <property type="entry name" value="Periplasmic binding protein-like II"/>
    <property type="match status" value="2"/>
</dbReference>
<feature type="domain" description="PBP" evidence="3">
    <location>
        <begin position="33"/>
        <end position="280"/>
    </location>
</feature>
<dbReference type="eggNOG" id="arCOG00213">
    <property type="taxonomic scope" value="Archaea"/>
</dbReference>
<dbReference type="Pfam" id="PF12849">
    <property type="entry name" value="PBP_like_2"/>
    <property type="match status" value="1"/>
</dbReference>
<name>A0A1U7EVL8_NATPD</name>
<dbReference type="InterPro" id="IPR011862">
    <property type="entry name" value="Phos-bd"/>
</dbReference>
<evidence type="ECO:0000256" key="2">
    <source>
        <dbReference type="ARBA" id="ARBA00022729"/>
    </source>
</evidence>
<dbReference type="Proteomes" id="UP000002698">
    <property type="component" value="Chromosome"/>
</dbReference>
<reference evidence="4 5" key="1">
    <citation type="journal article" date="2005" name="Genome Res.">
        <title>Living with two extremes: conclusions from the genome sequence of Natronomonas pharaonis.</title>
        <authorList>
            <person name="Falb M."/>
            <person name="Pfeiffer F."/>
            <person name="Palm P."/>
            <person name="Rodewald K."/>
            <person name="Hickmann V."/>
            <person name="Tittor J."/>
            <person name="Oesterhelt D."/>
        </authorList>
    </citation>
    <scope>NUCLEOTIDE SEQUENCE [LARGE SCALE GENOMIC DNA]</scope>
    <source>
        <strain evidence="5">ATCC 35678 / DSM 2160 / CIP 103997 / JCM 8858 / NBRC 14720 / NCIMB 2260 / Gabara</strain>
    </source>
</reference>
<sequence length="339" mass="37121">MSRRSLLAAAGAGLAALSGCTVLGDPPGEDSGLRGEITMDGSNTVLPHGAAVAEEFLWRNNRVTIPVRGSGTGAGFQQFCRGETDIQNASRPVQESEEQLCTENGVDYIELEALLDGIAIMVDADNDWCDCLTVEELRAMWESGSDVETWSDVRPAWPDEEIDFFGRDTASGTFDSFTERLMGETGNIRNDYSASSDTNVIVRGVSGNRNAIGFGGAGFYYENEDQLRLVGVDDGNGCVRPTRETIENEEYTPLTRPMYVYLSTERLDDPAVQAFARFYFEEIDDAVHESAVEAGIAAPNETLTWTQWAARRVGYYAAPDEVVDESRAKLEQKIAEATE</sequence>
<dbReference type="AlphaFoldDB" id="A0A1U7EVL8"/>
<dbReference type="NCBIfam" id="TIGR02136">
    <property type="entry name" value="ptsS_2"/>
    <property type="match status" value="1"/>
</dbReference>
<organism evidence="4 5">
    <name type="scientific">Natronomonas pharaonis (strain ATCC 35678 / DSM 2160 / CIP 103997 / JCM 8858 / NBRC 14720 / NCIMB 2260 / Gabara)</name>
    <name type="common">Halobacterium pharaonis</name>
    <dbReference type="NCBI Taxonomy" id="348780"/>
    <lineage>
        <taxon>Archaea</taxon>
        <taxon>Methanobacteriati</taxon>
        <taxon>Methanobacteriota</taxon>
        <taxon>Stenosarchaea group</taxon>
        <taxon>Halobacteria</taxon>
        <taxon>Halobacteriales</taxon>
        <taxon>Natronomonadaceae</taxon>
        <taxon>Natronomonas</taxon>
    </lineage>
</organism>
<evidence type="ECO:0000313" key="4">
    <source>
        <dbReference type="EMBL" id="CAI49080.2"/>
    </source>
</evidence>
<dbReference type="GO" id="GO:0042301">
    <property type="term" value="F:phosphate ion binding"/>
    <property type="evidence" value="ECO:0007669"/>
    <property type="project" value="InterPro"/>
</dbReference>
<dbReference type="PANTHER" id="PTHR30570">
    <property type="entry name" value="PERIPLASMIC PHOSPHATE BINDING COMPONENT OF PHOSPHATE ABC TRANSPORTER"/>
    <property type="match status" value="1"/>
</dbReference>
<accession>A0A1U7EVL8</accession>
<keyword evidence="5" id="KW-1185">Reference proteome</keyword>
<keyword evidence="2" id="KW-0732">Signal</keyword>
<evidence type="ECO:0000259" key="3">
    <source>
        <dbReference type="Pfam" id="PF12849"/>
    </source>
</evidence>
<dbReference type="InterPro" id="IPR050811">
    <property type="entry name" value="Phosphate_ABC_transporter"/>
</dbReference>
<dbReference type="STRING" id="348780.NP_1978A"/>
<evidence type="ECO:0000256" key="1">
    <source>
        <dbReference type="ARBA" id="ARBA00022448"/>
    </source>
</evidence>
<evidence type="ECO:0000313" key="5">
    <source>
        <dbReference type="Proteomes" id="UP000002698"/>
    </source>
</evidence>
<proteinExistence type="predicted"/>
<dbReference type="HOGENOM" id="CLU_026228_1_0_2"/>
<dbReference type="KEGG" id="nph:NP_1978A"/>
<dbReference type="EnsemblBacteria" id="CAI49080">
    <property type="protein sequence ID" value="CAI49080"/>
    <property type="gene ID" value="NP_1978A"/>
</dbReference>
<dbReference type="InterPro" id="IPR024370">
    <property type="entry name" value="PBP_domain"/>
</dbReference>
<keyword evidence="1" id="KW-0813">Transport</keyword>
<protein>
    <submittedName>
        <fullName evidence="4">ABC-type transport system periplasmic substrate-binding protein (Probable substrate phosphate)</fullName>
    </submittedName>
</protein>
<dbReference type="PROSITE" id="PS51257">
    <property type="entry name" value="PROKAR_LIPOPROTEIN"/>
    <property type="match status" value="1"/>
</dbReference>
<dbReference type="EMBL" id="CR936257">
    <property type="protein sequence ID" value="CAI49080.2"/>
    <property type="molecule type" value="Genomic_DNA"/>
</dbReference>
<dbReference type="CDD" id="cd13654">
    <property type="entry name" value="PBP2_phosphate_like_2"/>
    <property type="match status" value="1"/>
</dbReference>